<dbReference type="GO" id="GO:0046872">
    <property type="term" value="F:metal ion binding"/>
    <property type="evidence" value="ECO:0007669"/>
    <property type="project" value="UniProtKB-KW"/>
</dbReference>
<evidence type="ECO:0000313" key="7">
    <source>
        <dbReference type="EMBL" id="SDZ34555.1"/>
    </source>
</evidence>
<comment type="similarity">
    <text evidence="4">Belongs to the cyclic nucleotide phosphodiesterase class-III family.</text>
</comment>
<dbReference type="PANTHER" id="PTHR42988:SF2">
    <property type="entry name" value="CYCLIC NUCLEOTIDE PHOSPHODIESTERASE CBUA0032-RELATED"/>
    <property type="match status" value="1"/>
</dbReference>
<dbReference type="GeneID" id="94692271"/>
<dbReference type="GO" id="GO:0016787">
    <property type="term" value="F:hydrolase activity"/>
    <property type="evidence" value="ECO:0007669"/>
    <property type="project" value="UniProtKB-KW"/>
</dbReference>
<evidence type="ECO:0000313" key="8">
    <source>
        <dbReference type="Proteomes" id="UP000183417"/>
    </source>
</evidence>
<dbReference type="InterPro" id="IPR050884">
    <property type="entry name" value="CNP_phosphodiesterase-III"/>
</dbReference>
<feature type="domain" description="Calcineurin-like phosphoesterase" evidence="5">
    <location>
        <begin position="7"/>
        <end position="240"/>
    </location>
</feature>
<name>A0A1H3SAH3_9BURK</name>
<keyword evidence="3" id="KW-0408">Iron</keyword>
<evidence type="ECO:0000259" key="5">
    <source>
        <dbReference type="Pfam" id="PF00149"/>
    </source>
</evidence>
<dbReference type="Gene3D" id="3.60.21.10">
    <property type="match status" value="1"/>
</dbReference>
<evidence type="ECO:0000256" key="2">
    <source>
        <dbReference type="ARBA" id="ARBA00022801"/>
    </source>
</evidence>
<keyword evidence="2" id="KW-0378">Hydrolase</keyword>
<feature type="domain" description="Novel STAND NTPase 5" evidence="6">
    <location>
        <begin position="364"/>
        <end position="505"/>
    </location>
</feature>
<dbReference type="Pfam" id="PF25199">
    <property type="entry name" value="nSTAND_NTPase5"/>
    <property type="match status" value="1"/>
</dbReference>
<gene>
    <name evidence="7" type="ORF">SAMN05421547_1195</name>
</gene>
<evidence type="ECO:0000259" key="6">
    <source>
        <dbReference type="Pfam" id="PF25199"/>
    </source>
</evidence>
<proteinExistence type="inferred from homology"/>
<dbReference type="InterPro" id="IPR004843">
    <property type="entry name" value="Calcineurin-like_PHP"/>
</dbReference>
<dbReference type="SUPFAM" id="SSF56300">
    <property type="entry name" value="Metallo-dependent phosphatases"/>
    <property type="match status" value="1"/>
</dbReference>
<evidence type="ECO:0000256" key="4">
    <source>
        <dbReference type="ARBA" id="ARBA00025742"/>
    </source>
</evidence>
<reference evidence="7 8" key="1">
    <citation type="submission" date="2016-10" db="EMBL/GenBank/DDBJ databases">
        <authorList>
            <person name="de Groot N.N."/>
        </authorList>
    </citation>
    <scope>NUCLEOTIDE SEQUENCE [LARGE SCALE GENOMIC DNA]</scope>
    <source>
        <strain evidence="7 8">LMG 24775</strain>
    </source>
</reference>
<dbReference type="InterPro" id="IPR029052">
    <property type="entry name" value="Metallo-depent_PP-like"/>
</dbReference>
<dbReference type="Proteomes" id="UP000183417">
    <property type="component" value="Unassembled WGS sequence"/>
</dbReference>
<dbReference type="InterPro" id="IPR057574">
    <property type="entry name" value="nSTAND_NTPase5_dom"/>
</dbReference>
<sequence>MSTVKWLHLSDFHFGVNEFEQAFSANKIVQHLKELHKDGVNPDFIFITGDVANSGKKSEYAQFVEHLISPIIEIYGNDYLDNIFTVPGNHDLNRNINQEFSKEKFVRPESKSFNPEIGSAINREMLAKRFQDFFEHNLCEISNLINSDSGAFIVKRQINSSEIGIIGLNTAWLCDGDKDKETLTPGVPILREALERISDCQIKFVLGHHPLDWLYQSHRHAIQALLGSKNAIYLHGHMHTESFSSSLNGSGEFISVQAGAAWQCPEGGKWKNGFMWGEADLHNSIFRFQPFNWSFLNQCWTLDGTRFHESYRNGEWWEIEAPRARTKSNYIQRPKSTPLAGWDIKDLDTLERYTTKLKEDESIAYFDGATPTWSVALSDSIPRREIVSKVIRNFRTEVTIPLVCVILGAGCEGKTTALLQSCLEILRTNKSKKLLFRTNHTRAFNATDFLEILRSHNDWLFVIDEADQVAKDILQFIDAGFNGFTGRIDFLLASRDSDWQSSGAKSLAWTFKAKYKEEILKDLSIKDAELIVKSWGNYGSKGLGEELSRLPEDERADKLRFYARKESKGNSDAFFGALLMSRHGNDLLEHAESMLMRLNEVELQNDFTLKDVLGYIAAMHFEGFDKLSFAALAGLLEISIPKLQSQVLRQLGKEAAATSTSTTIFTRHKYIAAAIIDVLENRFDEDISHYYVDLATSEVIRARTEQVNDLAFWRFEMVEKLFLSGKTRLAIDIALKVYETEGSFNVLTKLASLYRRQKNADQAVPLFRNFGQNPNHRGFYFEWGVCEGMLRNNSENALLASYALSDQSETNSLTVENARIYLSGLSTCCDKLHISFADRIFREAESACNSLLLILKNNETSRNSEYNELISRFEKDVSKRRKRMYTRIESFKIISDLVKNLEQYGIAQEVRRAVDPTSMSFTSFDRIIRNIEAL</sequence>
<evidence type="ECO:0000256" key="3">
    <source>
        <dbReference type="ARBA" id="ARBA00023004"/>
    </source>
</evidence>
<dbReference type="Pfam" id="PF00149">
    <property type="entry name" value="Metallophos"/>
    <property type="match status" value="1"/>
</dbReference>
<organism evidence="7 8">
    <name type="scientific">Delftia lacustris</name>
    <dbReference type="NCBI Taxonomy" id="558537"/>
    <lineage>
        <taxon>Bacteria</taxon>
        <taxon>Pseudomonadati</taxon>
        <taxon>Pseudomonadota</taxon>
        <taxon>Betaproteobacteria</taxon>
        <taxon>Burkholderiales</taxon>
        <taxon>Comamonadaceae</taxon>
        <taxon>Delftia</taxon>
    </lineage>
</organism>
<dbReference type="RefSeq" id="WP_074923223.1">
    <property type="nucleotide sequence ID" value="NZ_CP141274.1"/>
</dbReference>
<dbReference type="EMBL" id="FNPE01000019">
    <property type="protein sequence ID" value="SDZ34555.1"/>
    <property type="molecule type" value="Genomic_DNA"/>
</dbReference>
<dbReference type="AlphaFoldDB" id="A0A1H3SAH3"/>
<accession>A0A1H3SAH3</accession>
<evidence type="ECO:0000256" key="1">
    <source>
        <dbReference type="ARBA" id="ARBA00022723"/>
    </source>
</evidence>
<protein>
    <submittedName>
        <fullName evidence="7">Calcineurin-like phosphoesterase</fullName>
    </submittedName>
</protein>
<dbReference type="PANTHER" id="PTHR42988">
    <property type="entry name" value="PHOSPHOHYDROLASE"/>
    <property type="match status" value="1"/>
</dbReference>
<keyword evidence="1" id="KW-0479">Metal-binding</keyword>